<dbReference type="GO" id="GO:0005730">
    <property type="term" value="C:nucleolus"/>
    <property type="evidence" value="ECO:0007669"/>
    <property type="project" value="UniProtKB-SubCell"/>
</dbReference>
<dbReference type="InterPro" id="IPR032319">
    <property type="entry name" value="CLP1_P"/>
</dbReference>
<keyword evidence="6" id="KW-0418">Kinase</keyword>
<evidence type="ECO:0000256" key="2">
    <source>
        <dbReference type="ARBA" id="ARBA00011003"/>
    </source>
</evidence>
<dbReference type="EMBL" id="BDGG01000002">
    <property type="protein sequence ID" value="GAU93369.1"/>
    <property type="molecule type" value="Genomic_DNA"/>
</dbReference>
<dbReference type="PANTHER" id="PTHR12755:SF3">
    <property type="entry name" value="POLYNUCLEOTIDE 5'-HYDROXYL-KINASE NOL9"/>
    <property type="match status" value="1"/>
</dbReference>
<evidence type="ECO:0000313" key="12">
    <source>
        <dbReference type="EMBL" id="GAU93369.1"/>
    </source>
</evidence>
<feature type="compositionally biased region" description="Acidic residues" evidence="9">
    <location>
        <begin position="13"/>
        <end position="28"/>
    </location>
</feature>
<dbReference type="InterPro" id="IPR057570">
    <property type="entry name" value="NOL9_C"/>
</dbReference>
<keyword evidence="7" id="KW-0067">ATP-binding</keyword>
<dbReference type="Pfam" id="PF16575">
    <property type="entry name" value="CLP1_P"/>
    <property type="match status" value="1"/>
</dbReference>
<keyword evidence="8" id="KW-0539">Nucleus</keyword>
<evidence type="ECO:0000256" key="1">
    <source>
        <dbReference type="ARBA" id="ARBA00004604"/>
    </source>
</evidence>
<comment type="similarity">
    <text evidence="2">Belongs to the Clp1 family. NOL9/GRC3 subfamily.</text>
</comment>
<dbReference type="InterPro" id="IPR027417">
    <property type="entry name" value="P-loop_NTPase"/>
</dbReference>
<comment type="caution">
    <text evidence="12">The sequence shown here is derived from an EMBL/GenBank/DDBJ whole genome shotgun (WGS) entry which is preliminary data.</text>
</comment>
<keyword evidence="13" id="KW-1185">Reference proteome</keyword>
<evidence type="ECO:0000259" key="10">
    <source>
        <dbReference type="Pfam" id="PF16575"/>
    </source>
</evidence>
<accession>A0A1D1UUN9</accession>
<dbReference type="GO" id="GO:0051731">
    <property type="term" value="F:polynucleotide 5'-hydroxyl-kinase activity"/>
    <property type="evidence" value="ECO:0007669"/>
    <property type="project" value="InterPro"/>
</dbReference>
<dbReference type="AlphaFoldDB" id="A0A1D1UUN9"/>
<dbReference type="OrthoDB" id="2405412at2759"/>
<name>A0A1D1UUN9_RAMVA</name>
<evidence type="ECO:0000256" key="5">
    <source>
        <dbReference type="ARBA" id="ARBA00022741"/>
    </source>
</evidence>
<organism evidence="12 13">
    <name type="scientific">Ramazzottius varieornatus</name>
    <name type="common">Water bear</name>
    <name type="synonym">Tardigrade</name>
    <dbReference type="NCBI Taxonomy" id="947166"/>
    <lineage>
        <taxon>Eukaryota</taxon>
        <taxon>Metazoa</taxon>
        <taxon>Ecdysozoa</taxon>
        <taxon>Tardigrada</taxon>
        <taxon>Eutardigrada</taxon>
        <taxon>Parachela</taxon>
        <taxon>Hypsibioidea</taxon>
        <taxon>Ramazzottiidae</taxon>
        <taxon>Ramazzottius</taxon>
    </lineage>
</organism>
<dbReference type="GO" id="GO:0000448">
    <property type="term" value="P:cleavage in ITS2 between 5.8S rRNA and LSU-rRNA of tricistronic rRNA transcript (SSU-rRNA, 5.8S rRNA, LSU-rRNA)"/>
    <property type="evidence" value="ECO:0007669"/>
    <property type="project" value="TreeGrafter"/>
</dbReference>
<feature type="compositionally biased region" description="Low complexity" evidence="9">
    <location>
        <begin position="54"/>
        <end position="67"/>
    </location>
</feature>
<protein>
    <submittedName>
        <fullName evidence="12">Uncharacterized protein</fullName>
    </submittedName>
</protein>
<sequence length="734" mass="80037">METPPDIITITSDSEDGGANNEDDDIIFIEDVKGTGAMPGLPEMPAKKKTGAVQSPPAQSTSSAASPSQPPSYSVPPKARKSSKKQKKKDGGEPRQDGALYGQKMVIPQNKKTNIAVNFSTLEAPGQSIPVLGTSSMNSLQQTNPQTPPKPGTYNGLFMNVNVHQLLPQQRVDALRFRIGGQQDTSGPVAAPEVDEFVDPPMSFGDSLIRVTNAAYWLLLPKSGYPTVLAGIARFKCYAGVANIAGYALTPEKDEIVVPSFSCESYLSLFGGPDDVRVEEFEKRAEGRFEQVHYLEVLNALLKFPGQISAVVLLSCTNRVSDPLLWHVVKLSPNLIPTYTAESLGTELDGSKQLFPACIVKRTGNGQGRVADGKVAALNSFSFVDHQAPLWKDIAQELSALRIVMNPVILLCGSKNVGKSTTVRFVLNSLLQYFPAVQCLDCDIGQSEFNPPGCIAMHTITAPVFGPPFARLHSPVSCTYVGSCDASSVNRIYDRAVHSVWKAGRQQSTPLVVNTMGWVEGLGRKLLMDISDLVRPNLIVDLVQEAKMRVAHELRRAPNSVCRTYTSDVKYKDVKGAFSAPQRRKLSQLMYLSRISPSLSSINDVTPYSVSLRDVTLCFSDPHIPLTHFLVVLMCSYVGLAVFEKDSVEKPEQYGGVQVLREIPICQTLGFGIVRAIDTANELCYVLTPLPLEELGKVNLLIRGTIITPEEVFLNQDLKNYEGPVPKVDARELS</sequence>
<keyword evidence="3" id="KW-0698">rRNA processing</keyword>
<dbReference type="Pfam" id="PF25467">
    <property type="entry name" value="NOL9_C"/>
    <property type="match status" value="1"/>
</dbReference>
<keyword evidence="4" id="KW-0808">Transferase</keyword>
<evidence type="ECO:0000256" key="8">
    <source>
        <dbReference type="ARBA" id="ARBA00023242"/>
    </source>
</evidence>
<evidence type="ECO:0000256" key="7">
    <source>
        <dbReference type="ARBA" id="ARBA00022840"/>
    </source>
</evidence>
<evidence type="ECO:0000256" key="9">
    <source>
        <dbReference type="SAM" id="MobiDB-lite"/>
    </source>
</evidence>
<proteinExistence type="inferred from homology"/>
<feature type="region of interest" description="Disordered" evidence="9">
    <location>
        <begin position="1"/>
        <end position="106"/>
    </location>
</feature>
<feature type="compositionally biased region" description="Basic residues" evidence="9">
    <location>
        <begin position="78"/>
        <end position="88"/>
    </location>
</feature>
<feature type="domain" description="Clp1 P-loop" evidence="10">
    <location>
        <begin position="413"/>
        <end position="550"/>
    </location>
</feature>
<dbReference type="GO" id="GO:0005524">
    <property type="term" value="F:ATP binding"/>
    <property type="evidence" value="ECO:0007669"/>
    <property type="project" value="UniProtKB-KW"/>
</dbReference>
<evidence type="ECO:0000256" key="3">
    <source>
        <dbReference type="ARBA" id="ARBA00022552"/>
    </source>
</evidence>
<reference evidence="12 13" key="1">
    <citation type="journal article" date="2016" name="Nat. Commun.">
        <title>Extremotolerant tardigrade genome and improved radiotolerance of human cultured cells by tardigrade-unique protein.</title>
        <authorList>
            <person name="Hashimoto T."/>
            <person name="Horikawa D.D."/>
            <person name="Saito Y."/>
            <person name="Kuwahara H."/>
            <person name="Kozuka-Hata H."/>
            <person name="Shin-I T."/>
            <person name="Minakuchi Y."/>
            <person name="Ohishi K."/>
            <person name="Motoyama A."/>
            <person name="Aizu T."/>
            <person name="Enomoto A."/>
            <person name="Kondo K."/>
            <person name="Tanaka S."/>
            <person name="Hara Y."/>
            <person name="Koshikawa S."/>
            <person name="Sagara H."/>
            <person name="Miura T."/>
            <person name="Yokobori S."/>
            <person name="Miyagawa K."/>
            <person name="Suzuki Y."/>
            <person name="Kubo T."/>
            <person name="Oyama M."/>
            <person name="Kohara Y."/>
            <person name="Fujiyama A."/>
            <person name="Arakawa K."/>
            <person name="Katayama T."/>
            <person name="Toyoda A."/>
            <person name="Kunieda T."/>
        </authorList>
    </citation>
    <scope>NUCLEOTIDE SEQUENCE [LARGE SCALE GENOMIC DNA]</scope>
    <source>
        <strain evidence="12 13">YOKOZUNA-1</strain>
    </source>
</reference>
<dbReference type="Gene3D" id="3.40.50.300">
    <property type="entry name" value="P-loop containing nucleotide triphosphate hydrolases"/>
    <property type="match status" value="1"/>
</dbReference>
<dbReference type="STRING" id="947166.A0A1D1UUN9"/>
<feature type="domain" description="NOL9 C-terminal" evidence="11">
    <location>
        <begin position="604"/>
        <end position="709"/>
    </location>
</feature>
<evidence type="ECO:0000313" key="13">
    <source>
        <dbReference type="Proteomes" id="UP000186922"/>
    </source>
</evidence>
<comment type="subcellular location">
    <subcellularLocation>
        <location evidence="1">Nucleus</location>
        <location evidence="1">Nucleolus</location>
    </subcellularLocation>
</comment>
<evidence type="ECO:0000259" key="11">
    <source>
        <dbReference type="Pfam" id="PF25467"/>
    </source>
</evidence>
<dbReference type="PANTHER" id="PTHR12755">
    <property type="entry name" value="CLEAVAGE/POLYADENYLATION FACTOR IA SUBUNIT CLP1P"/>
    <property type="match status" value="1"/>
</dbReference>
<evidence type="ECO:0000256" key="6">
    <source>
        <dbReference type="ARBA" id="ARBA00022777"/>
    </source>
</evidence>
<keyword evidence="5" id="KW-0547">Nucleotide-binding</keyword>
<gene>
    <name evidence="12" type="primary">RvY_05322-1</name>
    <name evidence="12" type="synonym">RvY_05322.1</name>
    <name evidence="12" type="ORF">RvY_05322</name>
</gene>
<evidence type="ECO:0000256" key="4">
    <source>
        <dbReference type="ARBA" id="ARBA00022679"/>
    </source>
</evidence>
<dbReference type="Proteomes" id="UP000186922">
    <property type="component" value="Unassembled WGS sequence"/>
</dbReference>
<dbReference type="InterPro" id="IPR045116">
    <property type="entry name" value="Clp1/Grc3"/>
</dbReference>